<keyword evidence="2" id="KW-1185">Reference proteome</keyword>
<gene>
    <name evidence="1" type="ORF">FKW44_005594</name>
</gene>
<protein>
    <submittedName>
        <fullName evidence="1">Uncharacterized protein</fullName>
    </submittedName>
</protein>
<sequence>MMLVVVSSDGKKMPPYFFKPGEKVDTATYYKVLRTTYLTETIHEPKMVLHAIHLRRSKISAAPTCPISGRPTCGQLKPRPESVGLFCVE</sequence>
<proteinExistence type="predicted"/>
<dbReference type="OrthoDB" id="6400703at2759"/>
<dbReference type="EMBL" id="CP045892">
    <property type="protein sequence ID" value="QQP53208.1"/>
    <property type="molecule type" value="Genomic_DNA"/>
</dbReference>
<dbReference type="Proteomes" id="UP000595437">
    <property type="component" value="Chromosome 3"/>
</dbReference>
<reference evidence="2" key="1">
    <citation type="submission" date="2021-01" db="EMBL/GenBank/DDBJ databases">
        <title>Caligus Genome Assembly.</title>
        <authorList>
            <person name="Gallardo-Escarate C."/>
        </authorList>
    </citation>
    <scope>NUCLEOTIDE SEQUENCE [LARGE SCALE GENOMIC DNA]</scope>
</reference>
<name>A0A7T8QS54_CALRO</name>
<evidence type="ECO:0000313" key="2">
    <source>
        <dbReference type="Proteomes" id="UP000595437"/>
    </source>
</evidence>
<dbReference type="AlphaFoldDB" id="A0A7T8QS54"/>
<accession>A0A7T8QS54</accession>
<organism evidence="1 2">
    <name type="scientific">Caligus rogercresseyi</name>
    <name type="common">Sea louse</name>
    <dbReference type="NCBI Taxonomy" id="217165"/>
    <lineage>
        <taxon>Eukaryota</taxon>
        <taxon>Metazoa</taxon>
        <taxon>Ecdysozoa</taxon>
        <taxon>Arthropoda</taxon>
        <taxon>Crustacea</taxon>
        <taxon>Multicrustacea</taxon>
        <taxon>Hexanauplia</taxon>
        <taxon>Copepoda</taxon>
        <taxon>Siphonostomatoida</taxon>
        <taxon>Caligidae</taxon>
        <taxon>Caligus</taxon>
    </lineage>
</organism>
<feature type="non-terminal residue" evidence="1">
    <location>
        <position position="1"/>
    </location>
</feature>
<evidence type="ECO:0000313" key="1">
    <source>
        <dbReference type="EMBL" id="QQP53208.1"/>
    </source>
</evidence>